<evidence type="ECO:0000256" key="11">
    <source>
        <dbReference type="SAM" id="SignalP"/>
    </source>
</evidence>
<reference evidence="15 16" key="1">
    <citation type="journal article" date="2009" name="Appl. Environ. Microbiol.">
        <title>Three genomes from the phylum Acidobacteria provide insight into the lifestyles of these microorganisms in soils.</title>
        <authorList>
            <person name="Ward N.L."/>
            <person name="Challacombe J.F."/>
            <person name="Janssen P.H."/>
            <person name="Henrissat B."/>
            <person name="Coutinho P.M."/>
            <person name="Wu M."/>
            <person name="Xie G."/>
            <person name="Haft D.H."/>
            <person name="Sait M."/>
            <person name="Badger J."/>
            <person name="Barabote R.D."/>
            <person name="Bradley B."/>
            <person name="Brettin T.S."/>
            <person name="Brinkac L.M."/>
            <person name="Bruce D."/>
            <person name="Creasy T."/>
            <person name="Daugherty S.C."/>
            <person name="Davidsen T.M."/>
            <person name="DeBoy R.T."/>
            <person name="Detter J.C."/>
            <person name="Dodson R.J."/>
            <person name="Durkin A.S."/>
            <person name="Ganapathy A."/>
            <person name="Gwinn-Giglio M."/>
            <person name="Han C.S."/>
            <person name="Khouri H."/>
            <person name="Kiss H."/>
            <person name="Kothari S.P."/>
            <person name="Madupu R."/>
            <person name="Nelson K.E."/>
            <person name="Nelson W.C."/>
            <person name="Paulsen I."/>
            <person name="Penn K."/>
            <person name="Ren Q."/>
            <person name="Rosovitz M.J."/>
            <person name="Selengut J.D."/>
            <person name="Shrivastava S."/>
            <person name="Sullivan S.A."/>
            <person name="Tapia R."/>
            <person name="Thompson L.S."/>
            <person name="Watkins K.L."/>
            <person name="Yang Q."/>
            <person name="Yu C."/>
            <person name="Zafar N."/>
            <person name="Zhou L."/>
            <person name="Kuske C.R."/>
        </authorList>
    </citation>
    <scope>NUCLEOTIDE SEQUENCE [LARGE SCALE GENOMIC DNA]</scope>
    <source>
        <strain evidence="15 16">Ellin345</strain>
    </source>
</reference>
<feature type="signal peptide" evidence="11">
    <location>
        <begin position="1"/>
        <end position="25"/>
    </location>
</feature>
<dbReference type="GO" id="GO:0009341">
    <property type="term" value="C:beta-galactosidase complex"/>
    <property type="evidence" value="ECO:0007669"/>
    <property type="project" value="InterPro"/>
</dbReference>
<dbReference type="CAZy" id="GH42">
    <property type="family name" value="Glycoside Hydrolase Family 42"/>
</dbReference>
<dbReference type="AlphaFoldDB" id="Q1IT96"/>
<dbReference type="PIRSF" id="PIRSF001084">
    <property type="entry name" value="B-galactosidase"/>
    <property type="match status" value="1"/>
</dbReference>
<dbReference type="SUPFAM" id="SSF52317">
    <property type="entry name" value="Class I glutamine amidotransferase-like"/>
    <property type="match status" value="1"/>
</dbReference>
<dbReference type="GO" id="GO:0046872">
    <property type="term" value="F:metal ion binding"/>
    <property type="evidence" value="ECO:0007669"/>
    <property type="project" value="UniProtKB-KW"/>
</dbReference>
<evidence type="ECO:0000259" key="12">
    <source>
        <dbReference type="Pfam" id="PF02449"/>
    </source>
</evidence>
<dbReference type="Pfam" id="PF08532">
    <property type="entry name" value="Glyco_hydro_42M"/>
    <property type="match status" value="1"/>
</dbReference>
<feature type="binding site" evidence="10">
    <location>
        <position position="174"/>
    </location>
    <ligand>
        <name>substrate</name>
    </ligand>
</feature>
<dbReference type="Pfam" id="PF02449">
    <property type="entry name" value="Glyco_hydro_42"/>
    <property type="match status" value="1"/>
</dbReference>
<dbReference type="InterPro" id="IPR029062">
    <property type="entry name" value="Class_I_gatase-like"/>
</dbReference>
<keyword evidence="4" id="KW-0479">Metal-binding</keyword>
<evidence type="ECO:0000256" key="10">
    <source>
        <dbReference type="PIRSR" id="PIRSR001084-2"/>
    </source>
</evidence>
<feature type="domain" description="Glycoside hydrolase family 42 N-terminal" evidence="12">
    <location>
        <begin position="40"/>
        <end position="401"/>
    </location>
</feature>
<protein>
    <recommendedName>
        <fullName evidence="3 8">Beta-galactosidase</fullName>
        <shortName evidence="8">Beta-gal</shortName>
        <ecNumber evidence="3 8">3.2.1.23</ecNumber>
    </recommendedName>
</protein>
<evidence type="ECO:0000313" key="15">
    <source>
        <dbReference type="EMBL" id="ABF39904.1"/>
    </source>
</evidence>
<evidence type="ECO:0000256" key="7">
    <source>
        <dbReference type="ARBA" id="ARBA00023295"/>
    </source>
</evidence>
<evidence type="ECO:0000313" key="16">
    <source>
        <dbReference type="Proteomes" id="UP000002432"/>
    </source>
</evidence>
<feature type="domain" description="Beta-galactosidase C-terminal" evidence="14">
    <location>
        <begin position="627"/>
        <end position="683"/>
    </location>
</feature>
<feature type="chain" id="PRO_5004191259" description="Beta-galactosidase" evidence="11">
    <location>
        <begin position="26"/>
        <end position="685"/>
    </location>
</feature>
<feature type="domain" description="Beta-galactosidase trimerisation" evidence="13">
    <location>
        <begin position="414"/>
        <end position="612"/>
    </location>
</feature>
<dbReference type="Gene3D" id="3.40.50.880">
    <property type="match status" value="1"/>
</dbReference>
<feature type="binding site" evidence="10">
    <location>
        <position position="332"/>
    </location>
    <ligand>
        <name>substrate</name>
    </ligand>
</feature>
<keyword evidence="6" id="KW-0862">Zinc</keyword>
<dbReference type="EnsemblBacteria" id="ABF39904">
    <property type="protein sequence ID" value="ABF39904"/>
    <property type="gene ID" value="Acid345_0901"/>
</dbReference>
<dbReference type="SUPFAM" id="SSF51445">
    <property type="entry name" value="(Trans)glycosidases"/>
    <property type="match status" value="1"/>
</dbReference>
<dbReference type="PROSITE" id="PS00659">
    <property type="entry name" value="GLYCOSYL_HYDROL_F5"/>
    <property type="match status" value="1"/>
</dbReference>
<dbReference type="InterPro" id="IPR013739">
    <property type="entry name" value="Beta_galactosidase_C"/>
</dbReference>
<dbReference type="eggNOG" id="COG1874">
    <property type="taxonomic scope" value="Bacteria"/>
</dbReference>
<evidence type="ECO:0000256" key="4">
    <source>
        <dbReference type="ARBA" id="ARBA00022723"/>
    </source>
</evidence>
<evidence type="ECO:0000256" key="2">
    <source>
        <dbReference type="ARBA" id="ARBA00005940"/>
    </source>
</evidence>
<comment type="catalytic activity">
    <reaction evidence="1 8">
        <text>Hydrolysis of terminal non-reducing beta-D-galactose residues in beta-D-galactosides.</text>
        <dbReference type="EC" id="3.2.1.23"/>
    </reaction>
</comment>
<sequence length="685" mass="76883">MNALKRLLVFSAVAGLLTVFAPAQKTNAPSNSGLMLGVAWYPEQWPEDRWEKDLVLMQAAGIHVVRIGEFAWSTMEPSEGKYELDWLQRATRLAAKHHIDVILGTPTAAPPVWLTQKYPDTLLIDEQGKRAVHGNRAHFSFTSPRYREFCRKIAEEMARKLAKEPNVIGWQLDNEVSNPSYDGYTRAQFQEWLKDKYKGLDALNQHWTTAYWSQTYFDWSQIPIPVGGNNPGLMLDWKRFITDTWYSYLSNQIAAIRKYAPASQPICTNTMGLFDGFDHYKVESELDIVAWDHYVGQGHLNPDFAGFIHDLNRGLKQKNFWVIETQPGAVNWQSINNVLDKGEVRAMAWHDVAHGADMVSYWQWRSALNGQEEYHGVLVGADGTPVPVYDEVKQVGNDFAKAYPVLAGTSPHSEVAMLHDYDSRWAIDWQKHNRNYDQIKIHVSYYHALRKLVHSIDVVNPSVALKNYKVVVAPNLSLIPDSLAKHLREYVEQGGHLVLGPRAGMKDEFNALLTERQPGALVDTLGGRVEQFYALDQDVPLEGPLGSGHSSLWAEQLSAKPGTDALLTFGKSNGWLDRQPAIISRKVGKGRITYVGAVLDESLMDKFAGWIFSTSGLHSAFGLIPDGVDVSERSGNGKDVFVLINFKQENQSVQLPKSMKRVLANGESVSSVNLPPYGVEVLEAQ</sequence>
<dbReference type="HOGENOM" id="CLU_012430_1_0_0"/>
<dbReference type="EMBL" id="CP000360">
    <property type="protein sequence ID" value="ABF39904.1"/>
    <property type="molecule type" value="Genomic_DNA"/>
</dbReference>
<keyword evidence="7 8" id="KW-0326">Glycosidase</keyword>
<dbReference type="Proteomes" id="UP000002432">
    <property type="component" value="Chromosome"/>
</dbReference>
<name>Q1IT96_KORVE</name>
<evidence type="ECO:0000259" key="14">
    <source>
        <dbReference type="Pfam" id="PF08533"/>
    </source>
</evidence>
<dbReference type="EC" id="3.2.1.23" evidence="3 8"/>
<accession>Q1IT96</accession>
<comment type="similarity">
    <text evidence="2 8">Belongs to the glycosyl hydrolase 42 family.</text>
</comment>
<proteinExistence type="inferred from homology"/>
<dbReference type="InterPro" id="IPR013529">
    <property type="entry name" value="Glyco_hydro_42_N"/>
</dbReference>
<feature type="binding site" evidence="10">
    <location>
        <position position="136"/>
    </location>
    <ligand>
        <name>substrate</name>
    </ligand>
</feature>
<feature type="active site" description="Nucleophile" evidence="9">
    <location>
        <position position="324"/>
    </location>
</feature>
<dbReference type="PANTHER" id="PTHR36447">
    <property type="entry name" value="BETA-GALACTOSIDASE GANA"/>
    <property type="match status" value="1"/>
</dbReference>
<dbReference type="Pfam" id="PF08533">
    <property type="entry name" value="Glyco_hydro_42C"/>
    <property type="match status" value="1"/>
</dbReference>
<dbReference type="KEGG" id="aba:Acid345_0901"/>
<keyword evidence="11" id="KW-0732">Signal</keyword>
<dbReference type="InterPro" id="IPR017853">
    <property type="entry name" value="GH"/>
</dbReference>
<gene>
    <name evidence="15" type="ordered locus">Acid345_0901</name>
</gene>
<keyword evidence="16" id="KW-1185">Reference proteome</keyword>
<dbReference type="Gene3D" id="2.60.40.1180">
    <property type="entry name" value="Golgi alpha-mannosidase II"/>
    <property type="match status" value="1"/>
</dbReference>
<dbReference type="RefSeq" id="WP_011521706.1">
    <property type="nucleotide sequence ID" value="NC_008009.1"/>
</dbReference>
<feature type="active site" description="Proton donor" evidence="9">
    <location>
        <position position="175"/>
    </location>
</feature>
<evidence type="ECO:0000256" key="6">
    <source>
        <dbReference type="ARBA" id="ARBA00022833"/>
    </source>
</evidence>
<dbReference type="GO" id="GO:0004565">
    <property type="term" value="F:beta-galactosidase activity"/>
    <property type="evidence" value="ECO:0007669"/>
    <property type="project" value="UniProtKB-EC"/>
</dbReference>
<evidence type="ECO:0000256" key="9">
    <source>
        <dbReference type="PIRSR" id="PIRSR001084-1"/>
    </source>
</evidence>
<evidence type="ECO:0000259" key="13">
    <source>
        <dbReference type="Pfam" id="PF08532"/>
    </source>
</evidence>
<dbReference type="InterPro" id="IPR003476">
    <property type="entry name" value="Glyco_hydro_42"/>
</dbReference>
<dbReference type="Gene3D" id="3.20.20.80">
    <property type="entry name" value="Glycosidases"/>
    <property type="match status" value="1"/>
</dbReference>
<evidence type="ECO:0000256" key="1">
    <source>
        <dbReference type="ARBA" id="ARBA00001412"/>
    </source>
</evidence>
<dbReference type="CDD" id="cd03143">
    <property type="entry name" value="A4_beta-galactosidase_middle_domain"/>
    <property type="match status" value="1"/>
</dbReference>
<organism evidence="15 16">
    <name type="scientific">Koribacter versatilis (strain Ellin345)</name>
    <dbReference type="NCBI Taxonomy" id="204669"/>
    <lineage>
        <taxon>Bacteria</taxon>
        <taxon>Pseudomonadati</taxon>
        <taxon>Acidobacteriota</taxon>
        <taxon>Terriglobia</taxon>
        <taxon>Terriglobales</taxon>
        <taxon>Candidatus Korobacteraceae</taxon>
        <taxon>Candidatus Korobacter</taxon>
    </lineage>
</organism>
<dbReference type="OrthoDB" id="9800974at2"/>
<evidence type="ECO:0000256" key="8">
    <source>
        <dbReference type="PIRNR" id="PIRNR001084"/>
    </source>
</evidence>
<dbReference type="STRING" id="204669.Acid345_0901"/>
<dbReference type="InterPro" id="IPR013780">
    <property type="entry name" value="Glyco_hydro_b"/>
</dbReference>
<evidence type="ECO:0000256" key="3">
    <source>
        <dbReference type="ARBA" id="ARBA00012756"/>
    </source>
</evidence>
<keyword evidence="5 8" id="KW-0378">Hydrolase</keyword>
<dbReference type="PANTHER" id="PTHR36447:SF2">
    <property type="entry name" value="BETA-GALACTOSIDASE YESZ"/>
    <property type="match status" value="1"/>
</dbReference>
<dbReference type="InterPro" id="IPR013738">
    <property type="entry name" value="Beta_galactosidase_Trimer"/>
</dbReference>
<dbReference type="InterPro" id="IPR018087">
    <property type="entry name" value="Glyco_hydro_5_CS"/>
</dbReference>
<dbReference type="GO" id="GO:0006012">
    <property type="term" value="P:galactose metabolic process"/>
    <property type="evidence" value="ECO:0007669"/>
    <property type="project" value="InterPro"/>
</dbReference>
<evidence type="ECO:0000256" key="5">
    <source>
        <dbReference type="ARBA" id="ARBA00022801"/>
    </source>
</evidence>